<reference evidence="2" key="1">
    <citation type="submission" date="2010-02" db="EMBL/GenBank/DDBJ databases">
        <title>Sequencing and annotation of the Blastocystis hominis genome.</title>
        <authorList>
            <person name="Wincker P."/>
        </authorList>
    </citation>
    <scope>NUCLEOTIDE SEQUENCE</scope>
    <source>
        <strain evidence="2">Singapore isolate B</strain>
    </source>
</reference>
<gene>
    <name evidence="2" type="ORF">GSBLH_T00006236001</name>
</gene>
<dbReference type="GeneID" id="24922361"/>
<evidence type="ECO:0000256" key="1">
    <source>
        <dbReference type="SAM" id="Coils"/>
    </source>
</evidence>
<feature type="coiled-coil region" evidence="1">
    <location>
        <begin position="18"/>
        <end position="101"/>
    </location>
</feature>
<dbReference type="Proteomes" id="UP000008312">
    <property type="component" value="Unassembled WGS sequence"/>
</dbReference>
<feature type="coiled-coil region" evidence="1">
    <location>
        <begin position="127"/>
        <end position="175"/>
    </location>
</feature>
<organism evidence="2">
    <name type="scientific">Blastocystis hominis</name>
    <dbReference type="NCBI Taxonomy" id="12968"/>
    <lineage>
        <taxon>Eukaryota</taxon>
        <taxon>Sar</taxon>
        <taxon>Stramenopiles</taxon>
        <taxon>Bigyra</taxon>
        <taxon>Opalozoa</taxon>
        <taxon>Opalinata</taxon>
        <taxon>Blastocystidae</taxon>
        <taxon>Blastocystis</taxon>
    </lineage>
</organism>
<evidence type="ECO:0000313" key="2">
    <source>
        <dbReference type="EMBL" id="CBK21051.2"/>
    </source>
</evidence>
<name>D8LZ12_BLAHO</name>
<dbReference type="InParanoid" id="D8LZ12"/>
<sequence length="327" mass="38992">MTIIHKNGSIFYDRRAKVDELNLHISKSQRILEEKEQLLEKEKERLEKAQEVLERNQLQLSSIEYMNCEIEHHTKQCKHELRELSAEYVKRQTRLRHLQQRKHELDQKQTLYKTLLQNEQDAWSQYLEKRNHTIAQLEDELERITKQNQERDEELDLLLLEKNEQQEEFDRLQTQWKTQRQTAMTVNRRLFQITSKNMPTKWDPIQVGRVFVCNLNVCVYNKKRTALQLKYSANDKKEEGNVEMSPFRKQDYGSISKGGFDDHNTIDCDHKVVLTLYGNIEELPTNLLLYHYVYLQETCGEMIDMVVTFDERGSSKAIRHVICGAFS</sequence>
<dbReference type="EMBL" id="FN668640">
    <property type="protein sequence ID" value="CBK21051.2"/>
    <property type="molecule type" value="Genomic_DNA"/>
</dbReference>
<protein>
    <submittedName>
        <fullName evidence="2">Uncharacterized protein</fullName>
    </submittedName>
</protein>
<keyword evidence="3" id="KW-1185">Reference proteome</keyword>
<evidence type="ECO:0000313" key="3">
    <source>
        <dbReference type="Proteomes" id="UP000008312"/>
    </source>
</evidence>
<dbReference type="AlphaFoldDB" id="D8LZ12"/>
<dbReference type="RefSeq" id="XP_012895099.1">
    <property type="nucleotide sequence ID" value="XM_013039645.1"/>
</dbReference>
<accession>D8LZ12</accession>
<keyword evidence="1" id="KW-0175">Coiled coil</keyword>
<proteinExistence type="predicted"/>